<dbReference type="InParanoid" id="A0A1Y2DNY7"/>
<name>A0A1Y2DNY7_9BASI</name>
<proteinExistence type="predicted"/>
<dbReference type="Gene3D" id="1.25.10.10">
    <property type="entry name" value="Leucine-rich Repeat Variant"/>
    <property type="match status" value="1"/>
</dbReference>
<dbReference type="InterPro" id="IPR016024">
    <property type="entry name" value="ARM-type_fold"/>
</dbReference>
<evidence type="ECO:0000313" key="12">
    <source>
        <dbReference type="Proteomes" id="UP000193467"/>
    </source>
</evidence>
<dbReference type="Pfam" id="PF25780">
    <property type="entry name" value="TPR_IPO5"/>
    <property type="match status" value="1"/>
</dbReference>
<feature type="compositionally biased region" description="Acidic residues" evidence="9">
    <location>
        <begin position="639"/>
        <end position="668"/>
    </location>
</feature>
<dbReference type="PROSITE" id="PS50077">
    <property type="entry name" value="HEAT_REPEAT"/>
    <property type="match status" value="1"/>
</dbReference>
<dbReference type="GO" id="GO:0005737">
    <property type="term" value="C:cytoplasm"/>
    <property type="evidence" value="ECO:0007669"/>
    <property type="project" value="UniProtKB-SubCell"/>
</dbReference>
<evidence type="ECO:0000256" key="5">
    <source>
        <dbReference type="ARBA" id="ARBA00022737"/>
    </source>
</evidence>
<reference evidence="11 12" key="1">
    <citation type="submission" date="2016-07" db="EMBL/GenBank/DDBJ databases">
        <title>Pervasive Adenine N6-methylation of Active Genes in Fungi.</title>
        <authorList>
            <consortium name="DOE Joint Genome Institute"/>
            <person name="Mondo S.J."/>
            <person name="Dannebaum R.O."/>
            <person name="Kuo R.C."/>
            <person name="Labutti K."/>
            <person name="Haridas S."/>
            <person name="Kuo A."/>
            <person name="Salamov A."/>
            <person name="Ahrendt S.R."/>
            <person name="Lipzen A."/>
            <person name="Sullivan W."/>
            <person name="Andreopoulos W.B."/>
            <person name="Clum A."/>
            <person name="Lindquist E."/>
            <person name="Daum C."/>
            <person name="Ramamoorthy G.K."/>
            <person name="Gryganskyi A."/>
            <person name="Culley D."/>
            <person name="Magnuson J.K."/>
            <person name="James T.Y."/>
            <person name="O'Malley M.A."/>
            <person name="Stajich J.E."/>
            <person name="Spatafora J.W."/>
            <person name="Visel A."/>
            <person name="Grigoriev I.V."/>
        </authorList>
    </citation>
    <scope>NUCLEOTIDE SEQUENCE [LARGE SCALE GENOMIC DNA]</scope>
    <source>
        <strain evidence="11 12">62-1032</strain>
    </source>
</reference>
<gene>
    <name evidence="11" type="ORF">BCR35DRAFT_335000</name>
</gene>
<protein>
    <submittedName>
        <fullName evidence="11">Armadillo-type protein</fullName>
    </submittedName>
</protein>
<evidence type="ECO:0000256" key="2">
    <source>
        <dbReference type="ARBA" id="ARBA00004496"/>
    </source>
</evidence>
<dbReference type="AlphaFoldDB" id="A0A1Y2DNY7"/>
<dbReference type="InterPro" id="IPR058584">
    <property type="entry name" value="IMB1_TNPO1-like_TPR"/>
</dbReference>
<dbReference type="FunCoup" id="A0A1Y2DNY7">
    <property type="interactions" value="578"/>
</dbReference>
<evidence type="ECO:0000256" key="4">
    <source>
        <dbReference type="ARBA" id="ARBA00022490"/>
    </source>
</evidence>
<dbReference type="InterPro" id="IPR040122">
    <property type="entry name" value="Importin_beta"/>
</dbReference>
<dbReference type="Pfam" id="PF25574">
    <property type="entry name" value="TPR_IMB1"/>
    <property type="match status" value="1"/>
</dbReference>
<dbReference type="Proteomes" id="UP000193467">
    <property type="component" value="Unassembled WGS sequence"/>
</dbReference>
<organism evidence="11 12">
    <name type="scientific">Leucosporidium creatinivorum</name>
    <dbReference type="NCBI Taxonomy" id="106004"/>
    <lineage>
        <taxon>Eukaryota</taxon>
        <taxon>Fungi</taxon>
        <taxon>Dikarya</taxon>
        <taxon>Basidiomycota</taxon>
        <taxon>Pucciniomycotina</taxon>
        <taxon>Microbotryomycetes</taxon>
        <taxon>Leucosporidiales</taxon>
        <taxon>Leucosporidium</taxon>
    </lineage>
</organism>
<evidence type="ECO:0000256" key="6">
    <source>
        <dbReference type="ARBA" id="ARBA00022927"/>
    </source>
</evidence>
<evidence type="ECO:0000256" key="7">
    <source>
        <dbReference type="ARBA" id="ARBA00023242"/>
    </source>
</evidence>
<dbReference type="GO" id="GO:0031267">
    <property type="term" value="F:small GTPase binding"/>
    <property type="evidence" value="ECO:0007669"/>
    <property type="project" value="InterPro"/>
</dbReference>
<keyword evidence="3" id="KW-0813">Transport</keyword>
<feature type="repeat" description="HEAT" evidence="8">
    <location>
        <begin position="399"/>
        <end position="437"/>
    </location>
</feature>
<dbReference type="OrthoDB" id="7862313at2759"/>
<dbReference type="Pfam" id="PF13513">
    <property type="entry name" value="HEAT_EZ"/>
    <property type="match status" value="1"/>
</dbReference>
<dbReference type="InterPro" id="IPR057672">
    <property type="entry name" value="TPR_IPO4/5"/>
</dbReference>
<dbReference type="GO" id="GO:0006606">
    <property type="term" value="P:protein import into nucleus"/>
    <property type="evidence" value="ECO:0007669"/>
    <property type="project" value="InterPro"/>
</dbReference>
<evidence type="ECO:0000256" key="8">
    <source>
        <dbReference type="PROSITE-ProRule" id="PRU00103"/>
    </source>
</evidence>
<keyword evidence="12" id="KW-1185">Reference proteome</keyword>
<dbReference type="PANTHER" id="PTHR10527">
    <property type="entry name" value="IMPORTIN BETA"/>
    <property type="match status" value="1"/>
</dbReference>
<evidence type="ECO:0000313" key="11">
    <source>
        <dbReference type="EMBL" id="ORY60375.1"/>
    </source>
</evidence>
<comment type="subcellular location">
    <subcellularLocation>
        <location evidence="2">Cytoplasm</location>
    </subcellularLocation>
    <subcellularLocation>
        <location evidence="1">Nucleus</location>
    </subcellularLocation>
</comment>
<comment type="caution">
    <text evidence="11">The sequence shown here is derived from an EMBL/GenBank/DDBJ whole genome shotgun (WGS) entry which is preliminary data.</text>
</comment>
<sequence>MASPDFTQSLRQALAATLSAEATTAKEATTQLRKEALADQQCIPALFEIGSDAGVEEEVRTLALTLLRKQVLSKGFKQWKAQPEEIRAALKARALEVAVAEPSDKLRISFSRLISSLAHSELPAFTWPALLPCIFTLSTSATAAHREVALPVIYYLLDTLVVTPPKPEDGMANNVPQLLELVERTVQDAESLSVKVWSVKVLGKLSEFIETKEGAESAKYQSLVPAIIAVLGQSLEAHDKESARQCFDVVEGLTLSELPVLNPHLGSILEFLLTSAANRSYETSLRIASLDSVLWIVKFKKGKVQSLNLAPAIVSALLPIGAESEPTSESEMSPGRSARTILEDLAVSFPPTQTLPALFEQLQALSTSADPALRKSGVAALGVVVEGCAAALHAHMKRLWPFLEAMLKDSDVSVRKAACSTLSSLCTSLGDDCSKQHAMLMPILSNLLADPETQPTACVALDSLLESLDQEDIEPYLPSLMDALLSLLGSIPLDSKGMVVGAIGSAAHAAKVAFAPYLATSMQHVEPFLGLTEDGDASELRVVAQDTVGTFAQAVGKEAFRPFYEPTMKIAVGALALEGLPAIRECSYSFFAILARVYGEDFAAYLPAVMPALLAVVQRDEDSAMLGSHTIDLASAVAPDEDDAEDGDFQDEDDSDFEDIDSDSDGSDLDEANEALFEASAALASQKEVAIDALTALFAEIKVPFLPYVESSGAALLANLKPHWHAGIRRASIVALLSMVATAHTIVGGPKWEKGAAATALNSDVATIANAVLPRSLPCGRKRTRSEEVVDELCGSLSDALLVVGPSLIVPAHLEDVCKRLEEVLSHRAPCQVDDGDEDEDNEEAVEQSESEAELLISAADLVGTLATVLGGQFAPFMSTFLPLMSQLASADRPDELRSSAIGSLAEVCLGLEAAVTPFTEPLFALLLQACTDAEADIDVKTNAAFALGTLIEASEQDLAGQYGTVLSALHPLFEAADEEAQGARDNAAGAVARMIVKNSAAVPLEQVLPVFLKALPLKRDFAESKPVMAALVALIRAENAFALQHLDQILALFRQALVSVAEGVYPEVEGAQVEEETKQEILKLLKDLNGSSAEKLAAAGLSSYVA</sequence>
<dbReference type="PROSITE" id="PS50166">
    <property type="entry name" value="IMPORTIN_B_NT"/>
    <property type="match status" value="1"/>
</dbReference>
<dbReference type="InterPro" id="IPR034085">
    <property type="entry name" value="TOG"/>
</dbReference>
<dbReference type="InterPro" id="IPR011989">
    <property type="entry name" value="ARM-like"/>
</dbReference>
<dbReference type="InterPro" id="IPR001494">
    <property type="entry name" value="Importin-beta_N"/>
</dbReference>
<keyword evidence="7" id="KW-0539">Nucleus</keyword>
<evidence type="ECO:0000256" key="3">
    <source>
        <dbReference type="ARBA" id="ARBA00022448"/>
    </source>
</evidence>
<dbReference type="STRING" id="106004.A0A1Y2DNY7"/>
<feature type="domain" description="Importin N-terminal" evidence="10">
    <location>
        <begin position="28"/>
        <end position="100"/>
    </location>
</feature>
<evidence type="ECO:0000256" key="9">
    <source>
        <dbReference type="SAM" id="MobiDB-lite"/>
    </source>
</evidence>
<keyword evidence="5" id="KW-0677">Repeat</keyword>
<dbReference type="SUPFAM" id="SSF48371">
    <property type="entry name" value="ARM repeat"/>
    <property type="match status" value="2"/>
</dbReference>
<feature type="region of interest" description="Disordered" evidence="9">
    <location>
        <begin position="637"/>
        <end position="668"/>
    </location>
</feature>
<dbReference type="InterPro" id="IPR021133">
    <property type="entry name" value="HEAT_type_2"/>
</dbReference>
<dbReference type="SMART" id="SM01349">
    <property type="entry name" value="TOG"/>
    <property type="match status" value="1"/>
</dbReference>
<evidence type="ECO:0000256" key="1">
    <source>
        <dbReference type="ARBA" id="ARBA00004123"/>
    </source>
</evidence>
<keyword evidence="6" id="KW-0653">Protein transport</keyword>
<accession>A0A1Y2DNY7</accession>
<keyword evidence="4" id="KW-0963">Cytoplasm</keyword>
<dbReference type="EMBL" id="MCGR01000074">
    <property type="protein sequence ID" value="ORY60375.1"/>
    <property type="molecule type" value="Genomic_DNA"/>
</dbReference>
<evidence type="ECO:0000259" key="10">
    <source>
        <dbReference type="PROSITE" id="PS50166"/>
    </source>
</evidence>